<keyword evidence="8" id="KW-1185">Reference proteome</keyword>
<gene>
    <name evidence="7" type="ORF">HERILL_LOCUS7388</name>
</gene>
<evidence type="ECO:0000256" key="5">
    <source>
        <dbReference type="PROSITE-ProRule" id="PRU00339"/>
    </source>
</evidence>
<evidence type="ECO:0008006" key="9">
    <source>
        <dbReference type="Google" id="ProtNLM"/>
    </source>
</evidence>
<feature type="compositionally biased region" description="Polar residues" evidence="6">
    <location>
        <begin position="349"/>
        <end position="363"/>
    </location>
</feature>
<accession>A0A7R8UPN4</accession>
<evidence type="ECO:0000313" key="7">
    <source>
        <dbReference type="EMBL" id="CAD7084500.1"/>
    </source>
</evidence>
<reference evidence="7 8" key="1">
    <citation type="submission" date="2020-11" db="EMBL/GenBank/DDBJ databases">
        <authorList>
            <person name="Wallbank WR R."/>
            <person name="Pardo Diaz C."/>
            <person name="Kozak K."/>
            <person name="Martin S."/>
            <person name="Jiggins C."/>
            <person name="Moest M."/>
            <person name="Warren A I."/>
            <person name="Generalovic N T."/>
            <person name="Byers J.R.P. K."/>
            <person name="Montejo-Kovacevich G."/>
            <person name="Yen C E."/>
        </authorList>
    </citation>
    <scope>NUCLEOTIDE SEQUENCE [LARGE SCALE GENOMIC DNA]</scope>
</reference>
<evidence type="ECO:0000313" key="8">
    <source>
        <dbReference type="Proteomes" id="UP000594454"/>
    </source>
</evidence>
<dbReference type="SUPFAM" id="SSF48452">
    <property type="entry name" value="TPR-like"/>
    <property type="match status" value="1"/>
</dbReference>
<evidence type="ECO:0000256" key="2">
    <source>
        <dbReference type="ARBA" id="ARBA00022490"/>
    </source>
</evidence>
<comment type="subcellular location">
    <subcellularLocation>
        <location evidence="1">Cytoplasm</location>
    </subcellularLocation>
</comment>
<dbReference type="PANTHER" id="PTHR45984:SF1">
    <property type="entry name" value="SPAG1 AXONEMAL DYNEIN ASSEMBLY FACTOR"/>
    <property type="match status" value="1"/>
</dbReference>
<keyword evidence="2" id="KW-0963">Cytoplasm</keyword>
<dbReference type="AlphaFoldDB" id="A0A7R8UPN4"/>
<dbReference type="PANTHER" id="PTHR45984">
    <property type="entry name" value="RNA (RNA) POLYMERASE II ASSOCIATED PROTEIN HOMOLOG"/>
    <property type="match status" value="1"/>
</dbReference>
<dbReference type="InterPro" id="IPR019734">
    <property type="entry name" value="TPR_rpt"/>
</dbReference>
<evidence type="ECO:0000256" key="4">
    <source>
        <dbReference type="ARBA" id="ARBA00022803"/>
    </source>
</evidence>
<proteinExistence type="predicted"/>
<dbReference type="SMART" id="SM00028">
    <property type="entry name" value="TPR"/>
    <property type="match status" value="3"/>
</dbReference>
<dbReference type="PROSITE" id="PS50005">
    <property type="entry name" value="TPR"/>
    <property type="match status" value="1"/>
</dbReference>
<dbReference type="GO" id="GO:0031072">
    <property type="term" value="F:heat shock protein binding"/>
    <property type="evidence" value="ECO:0007669"/>
    <property type="project" value="TreeGrafter"/>
</dbReference>
<dbReference type="InParanoid" id="A0A7R8UPN4"/>
<dbReference type="GO" id="GO:0005739">
    <property type="term" value="C:mitochondrion"/>
    <property type="evidence" value="ECO:0007669"/>
    <property type="project" value="TreeGrafter"/>
</dbReference>
<evidence type="ECO:0000256" key="3">
    <source>
        <dbReference type="ARBA" id="ARBA00022737"/>
    </source>
</evidence>
<evidence type="ECO:0000256" key="1">
    <source>
        <dbReference type="ARBA" id="ARBA00004496"/>
    </source>
</evidence>
<sequence>MSSSRSLLEKYDIPVSYLDYGYINECNNPKTLEKIVAILRSGQEGYFPDLTRHAEEKLKSLKPRSKILRTEDPLLTRHALSSAEWKEFNEPVMDWINDMRKKDRVLLREAEKGVEMTLKTPPIREGSKKIEPAVEKPENKINQTKTDRIRSTEYAKWDKYDADTEELKIDLEEERVREEIERKNRRNLEKTAHCKQDPVDSTELCTLTDIEKEKLALQHKERGNDYFRAKEYKEAIWEYTQGIKIIPSVNGYNNRALAFMKLNDYQKCIEDCDKCLELDSRNIKALLRKAQALLNLDKRRDAYDVYVQIILFEPGNITANNQIKDLQKQLPDLPPISATRIRIIEEDSSSGAQQDQSNKNAGNSFALGEGSSIDGQNIDRANSLKKESKGSSTGKDMNRGETKSANPKQEIKAQCPEQDLAKLIMPNKVVKSKLKAAVEKLGSMQKQSKVEFQKAAKKKSDKPPEMQIQLEKMDRDNCKNKVLIEEI</sequence>
<organism evidence="7 8">
    <name type="scientific">Hermetia illucens</name>
    <name type="common">Black soldier fly</name>
    <dbReference type="NCBI Taxonomy" id="343691"/>
    <lineage>
        <taxon>Eukaryota</taxon>
        <taxon>Metazoa</taxon>
        <taxon>Ecdysozoa</taxon>
        <taxon>Arthropoda</taxon>
        <taxon>Hexapoda</taxon>
        <taxon>Insecta</taxon>
        <taxon>Pterygota</taxon>
        <taxon>Neoptera</taxon>
        <taxon>Endopterygota</taxon>
        <taxon>Diptera</taxon>
        <taxon>Brachycera</taxon>
        <taxon>Stratiomyomorpha</taxon>
        <taxon>Stratiomyidae</taxon>
        <taxon>Hermetiinae</taxon>
        <taxon>Hermetia</taxon>
    </lineage>
</organism>
<dbReference type="OrthoDB" id="2942533at2759"/>
<dbReference type="InterPro" id="IPR051982">
    <property type="entry name" value="CiliaryAsmbly_MitoImport"/>
</dbReference>
<feature type="region of interest" description="Disordered" evidence="6">
    <location>
        <begin position="347"/>
        <end position="413"/>
    </location>
</feature>
<dbReference type="Pfam" id="PF00515">
    <property type="entry name" value="TPR_1"/>
    <property type="match status" value="1"/>
</dbReference>
<dbReference type="GO" id="GO:0006626">
    <property type="term" value="P:protein targeting to mitochondrion"/>
    <property type="evidence" value="ECO:0007669"/>
    <property type="project" value="TreeGrafter"/>
</dbReference>
<keyword evidence="3" id="KW-0677">Repeat</keyword>
<dbReference type="FunCoup" id="A0A7R8UPN4">
    <property type="interactions" value="19"/>
</dbReference>
<feature type="repeat" description="TPR" evidence="5">
    <location>
        <begin position="249"/>
        <end position="282"/>
    </location>
</feature>
<dbReference type="GO" id="GO:0005829">
    <property type="term" value="C:cytosol"/>
    <property type="evidence" value="ECO:0007669"/>
    <property type="project" value="TreeGrafter"/>
</dbReference>
<dbReference type="OMA" id="YSKWDKY"/>
<dbReference type="InterPro" id="IPR011990">
    <property type="entry name" value="TPR-like_helical_dom_sf"/>
</dbReference>
<dbReference type="EMBL" id="LR899011">
    <property type="protein sequence ID" value="CAD7084500.1"/>
    <property type="molecule type" value="Genomic_DNA"/>
</dbReference>
<dbReference type="Gene3D" id="1.25.40.10">
    <property type="entry name" value="Tetratricopeptide repeat domain"/>
    <property type="match status" value="1"/>
</dbReference>
<name>A0A7R8UPN4_HERIL</name>
<protein>
    <recommendedName>
        <fullName evidence="9">Sperm-associated antigen 1</fullName>
    </recommendedName>
</protein>
<keyword evidence="4 5" id="KW-0802">TPR repeat</keyword>
<feature type="region of interest" description="Disordered" evidence="6">
    <location>
        <begin position="441"/>
        <end position="465"/>
    </location>
</feature>
<evidence type="ECO:0000256" key="6">
    <source>
        <dbReference type="SAM" id="MobiDB-lite"/>
    </source>
</evidence>
<dbReference type="Proteomes" id="UP000594454">
    <property type="component" value="Chromosome 3"/>
</dbReference>